<dbReference type="AlphaFoldDB" id="A0AAV4SR55"/>
<organism evidence="1 2">
    <name type="scientific">Caerostris extrusa</name>
    <name type="common">Bark spider</name>
    <name type="synonym">Caerostris bankana</name>
    <dbReference type="NCBI Taxonomy" id="172846"/>
    <lineage>
        <taxon>Eukaryota</taxon>
        <taxon>Metazoa</taxon>
        <taxon>Ecdysozoa</taxon>
        <taxon>Arthropoda</taxon>
        <taxon>Chelicerata</taxon>
        <taxon>Arachnida</taxon>
        <taxon>Araneae</taxon>
        <taxon>Araneomorphae</taxon>
        <taxon>Entelegynae</taxon>
        <taxon>Araneoidea</taxon>
        <taxon>Araneidae</taxon>
        <taxon>Caerostris</taxon>
    </lineage>
</organism>
<comment type="caution">
    <text evidence="1">The sequence shown here is derived from an EMBL/GenBank/DDBJ whole genome shotgun (WGS) entry which is preliminary data.</text>
</comment>
<accession>A0AAV4SR55</accession>
<evidence type="ECO:0000313" key="1">
    <source>
        <dbReference type="EMBL" id="GIY34098.1"/>
    </source>
</evidence>
<proteinExistence type="predicted"/>
<dbReference type="Proteomes" id="UP001054945">
    <property type="component" value="Unassembled WGS sequence"/>
</dbReference>
<evidence type="ECO:0000313" key="2">
    <source>
        <dbReference type="Proteomes" id="UP001054945"/>
    </source>
</evidence>
<gene>
    <name evidence="1" type="ORF">CEXT_435311</name>
</gene>
<protein>
    <recommendedName>
        <fullName evidence="3">LAGLIDADG homing endonuclease</fullName>
    </recommendedName>
</protein>
<sequence>MESIGAHRIFSRSVKSRQLKYTIYYGDGDSKGFFYAQEICKNVCTVKTQNANESFNGTLWQRVSKEVFVWLKTVKLRVYDAAIQFNEGYMGCLKVSEKLNIENPGFLHQKATNILITSEFKNPNGYQQLM</sequence>
<keyword evidence="2" id="KW-1185">Reference proteome</keyword>
<evidence type="ECO:0008006" key="3">
    <source>
        <dbReference type="Google" id="ProtNLM"/>
    </source>
</evidence>
<name>A0AAV4SR55_CAEEX</name>
<dbReference type="EMBL" id="BPLR01009722">
    <property type="protein sequence ID" value="GIY34098.1"/>
    <property type="molecule type" value="Genomic_DNA"/>
</dbReference>
<reference evidence="1 2" key="1">
    <citation type="submission" date="2021-06" db="EMBL/GenBank/DDBJ databases">
        <title>Caerostris extrusa draft genome.</title>
        <authorList>
            <person name="Kono N."/>
            <person name="Arakawa K."/>
        </authorList>
    </citation>
    <scope>NUCLEOTIDE SEQUENCE [LARGE SCALE GENOMIC DNA]</scope>
</reference>